<dbReference type="EMBL" id="JAQIZT010000013">
    <property type="protein sequence ID" value="KAJ6975984.1"/>
    <property type="molecule type" value="Genomic_DNA"/>
</dbReference>
<keyword evidence="2" id="KW-1185">Reference proteome</keyword>
<proteinExistence type="predicted"/>
<reference evidence="1" key="1">
    <citation type="journal article" date="2023" name="Mol. Ecol. Resour.">
        <title>Chromosome-level genome assembly of a triploid poplar Populus alba 'Berolinensis'.</title>
        <authorList>
            <person name="Chen S."/>
            <person name="Yu Y."/>
            <person name="Wang X."/>
            <person name="Wang S."/>
            <person name="Zhang T."/>
            <person name="Zhou Y."/>
            <person name="He R."/>
            <person name="Meng N."/>
            <person name="Wang Y."/>
            <person name="Liu W."/>
            <person name="Liu Z."/>
            <person name="Liu J."/>
            <person name="Guo Q."/>
            <person name="Huang H."/>
            <person name="Sederoff R.R."/>
            <person name="Wang G."/>
            <person name="Qu G."/>
            <person name="Chen S."/>
        </authorList>
    </citation>
    <scope>NUCLEOTIDE SEQUENCE</scope>
    <source>
        <strain evidence="1">SC-2020</strain>
    </source>
</reference>
<accession>A0AAD6Q1T9</accession>
<organism evidence="1 2">
    <name type="scientific">Populus alba x Populus x berolinensis</name>
    <dbReference type="NCBI Taxonomy" id="444605"/>
    <lineage>
        <taxon>Eukaryota</taxon>
        <taxon>Viridiplantae</taxon>
        <taxon>Streptophyta</taxon>
        <taxon>Embryophyta</taxon>
        <taxon>Tracheophyta</taxon>
        <taxon>Spermatophyta</taxon>
        <taxon>Magnoliopsida</taxon>
        <taxon>eudicotyledons</taxon>
        <taxon>Gunneridae</taxon>
        <taxon>Pentapetalae</taxon>
        <taxon>rosids</taxon>
        <taxon>fabids</taxon>
        <taxon>Malpighiales</taxon>
        <taxon>Salicaceae</taxon>
        <taxon>Saliceae</taxon>
        <taxon>Populus</taxon>
    </lineage>
</organism>
<dbReference type="AlphaFoldDB" id="A0AAD6Q1T9"/>
<sequence>MLRKGKKIAVEAALSVVRRRCQIIYGQC</sequence>
<name>A0AAD6Q1T9_9ROSI</name>
<gene>
    <name evidence="1" type="ORF">NC653_031725</name>
</gene>
<dbReference type="Proteomes" id="UP001164929">
    <property type="component" value="Chromosome 13"/>
</dbReference>
<comment type="caution">
    <text evidence="1">The sequence shown here is derived from an EMBL/GenBank/DDBJ whole genome shotgun (WGS) entry which is preliminary data.</text>
</comment>
<evidence type="ECO:0000313" key="1">
    <source>
        <dbReference type="EMBL" id="KAJ6975984.1"/>
    </source>
</evidence>
<evidence type="ECO:0000313" key="2">
    <source>
        <dbReference type="Proteomes" id="UP001164929"/>
    </source>
</evidence>
<protein>
    <submittedName>
        <fullName evidence="1">Uncharacterized protein</fullName>
    </submittedName>
</protein>